<evidence type="ECO:0000256" key="4">
    <source>
        <dbReference type="ARBA" id="ARBA00023136"/>
    </source>
</evidence>
<keyword evidence="3 6" id="KW-1133">Transmembrane helix</keyword>
<feature type="transmembrane region" description="Helical" evidence="6">
    <location>
        <begin position="76"/>
        <end position="97"/>
    </location>
</feature>
<feature type="transmembrane region" description="Helical" evidence="6">
    <location>
        <begin position="160"/>
        <end position="179"/>
    </location>
</feature>
<evidence type="ECO:0000256" key="3">
    <source>
        <dbReference type="ARBA" id="ARBA00022989"/>
    </source>
</evidence>
<accession>A0A8H4RE06</accession>
<feature type="transmembrane region" description="Helical" evidence="6">
    <location>
        <begin position="235"/>
        <end position="258"/>
    </location>
</feature>
<feature type="transmembrane region" description="Helical" evidence="6">
    <location>
        <begin position="199"/>
        <end position="223"/>
    </location>
</feature>
<dbReference type="GO" id="GO:0016020">
    <property type="term" value="C:membrane"/>
    <property type="evidence" value="ECO:0007669"/>
    <property type="project" value="UniProtKB-SubCell"/>
</dbReference>
<evidence type="ECO:0000313" key="8">
    <source>
        <dbReference type="Proteomes" id="UP000566819"/>
    </source>
</evidence>
<keyword evidence="4 6" id="KW-0472">Membrane</keyword>
<feature type="transmembrane region" description="Helical" evidence="6">
    <location>
        <begin position="103"/>
        <end position="124"/>
    </location>
</feature>
<dbReference type="InterPro" id="IPR005178">
    <property type="entry name" value="Ostalpha/TMEM184C"/>
</dbReference>
<feature type="compositionally biased region" description="Gly residues" evidence="5">
    <location>
        <begin position="387"/>
        <end position="397"/>
    </location>
</feature>
<comment type="caution">
    <text evidence="7">The sequence shown here is derived from an EMBL/GenBank/DDBJ whole genome shotgun (WGS) entry which is preliminary data.</text>
</comment>
<sequence>MTLISGKTASNNTCPSPPSLTEKAQQNIFGDVSFNQFAVLVGGAATALGCLVSLFLMTMHATHISKPREQYKIMKICLVIPWYSITSFLSICFPNVFIGLSPWFNYFEGIALATLFLLMCEYIAPSQTERELFFSALEIQQKKGPTLTGKESLEWYRAKWIAVFQLPVVCLIVAVLTDVTQAAGVYCEFSTGSSPLKFAHFWLSLASNVSTGIAVTSIIKFYMTLKPHIAEHKPLLKIVAFKLVVGITFLESLVFWVLQELHQLNPTPTLTFGDLNVVLPSLIICLQNILIAIFFIYAYPYTPYIIPAHSTSVAEAGGYAGAGRPRYQGGFLGWRAWVSVFNPMEVARGVKFAFTMASQQRNHYEGSGSDTEYVPLKEPYGERNHGHGGQSYEGYQG</sequence>
<dbReference type="EMBL" id="JAAMPI010000822">
    <property type="protein sequence ID" value="KAF4628367.1"/>
    <property type="molecule type" value="Genomic_DNA"/>
</dbReference>
<name>A0A8H4RE06_9HELO</name>
<gene>
    <name evidence="7" type="ORF">G7Y89_g9782</name>
</gene>
<feature type="transmembrane region" description="Helical" evidence="6">
    <location>
        <begin position="278"/>
        <end position="299"/>
    </location>
</feature>
<evidence type="ECO:0000256" key="6">
    <source>
        <dbReference type="SAM" id="Phobius"/>
    </source>
</evidence>
<evidence type="ECO:0000256" key="1">
    <source>
        <dbReference type="ARBA" id="ARBA00004141"/>
    </source>
</evidence>
<dbReference type="Pfam" id="PF03619">
    <property type="entry name" value="Solute_trans_a"/>
    <property type="match status" value="1"/>
</dbReference>
<evidence type="ECO:0000313" key="7">
    <source>
        <dbReference type="EMBL" id="KAF4628367.1"/>
    </source>
</evidence>
<protein>
    <submittedName>
        <fullName evidence="7">Uncharacterized protein</fullName>
    </submittedName>
</protein>
<dbReference type="AlphaFoldDB" id="A0A8H4RE06"/>
<organism evidence="7 8">
    <name type="scientific">Cudoniella acicularis</name>
    <dbReference type="NCBI Taxonomy" id="354080"/>
    <lineage>
        <taxon>Eukaryota</taxon>
        <taxon>Fungi</taxon>
        <taxon>Dikarya</taxon>
        <taxon>Ascomycota</taxon>
        <taxon>Pezizomycotina</taxon>
        <taxon>Leotiomycetes</taxon>
        <taxon>Helotiales</taxon>
        <taxon>Tricladiaceae</taxon>
        <taxon>Cudoniella</taxon>
    </lineage>
</organism>
<dbReference type="Proteomes" id="UP000566819">
    <property type="component" value="Unassembled WGS sequence"/>
</dbReference>
<dbReference type="OrthoDB" id="3560238at2759"/>
<keyword evidence="8" id="KW-1185">Reference proteome</keyword>
<evidence type="ECO:0000256" key="2">
    <source>
        <dbReference type="ARBA" id="ARBA00022692"/>
    </source>
</evidence>
<evidence type="ECO:0000256" key="5">
    <source>
        <dbReference type="SAM" id="MobiDB-lite"/>
    </source>
</evidence>
<feature type="region of interest" description="Disordered" evidence="5">
    <location>
        <begin position="363"/>
        <end position="397"/>
    </location>
</feature>
<dbReference type="SMART" id="SM01417">
    <property type="entry name" value="Solute_trans_a"/>
    <property type="match status" value="1"/>
</dbReference>
<proteinExistence type="predicted"/>
<dbReference type="PANTHER" id="PTHR23423">
    <property type="entry name" value="ORGANIC SOLUTE TRANSPORTER-RELATED"/>
    <property type="match status" value="1"/>
</dbReference>
<reference evidence="7 8" key="1">
    <citation type="submission" date="2020-03" db="EMBL/GenBank/DDBJ databases">
        <title>Draft Genome Sequence of Cudoniella acicularis.</title>
        <authorList>
            <person name="Buettner E."/>
            <person name="Kellner H."/>
        </authorList>
    </citation>
    <scope>NUCLEOTIDE SEQUENCE [LARGE SCALE GENOMIC DNA]</scope>
    <source>
        <strain evidence="7 8">DSM 108380</strain>
    </source>
</reference>
<keyword evidence="2 6" id="KW-0812">Transmembrane</keyword>
<feature type="transmembrane region" description="Helical" evidence="6">
    <location>
        <begin position="37"/>
        <end position="56"/>
    </location>
</feature>
<comment type="subcellular location">
    <subcellularLocation>
        <location evidence="1">Membrane</location>
        <topology evidence="1">Multi-pass membrane protein</topology>
    </subcellularLocation>
</comment>